<dbReference type="EMBL" id="RBKT01000001">
    <property type="protein sequence ID" value="RKR92060.1"/>
    <property type="molecule type" value="Genomic_DNA"/>
</dbReference>
<dbReference type="AlphaFoldDB" id="A0A495JST7"/>
<name>A0A495JST7_9ACTN</name>
<keyword evidence="2" id="KW-0812">Transmembrane</keyword>
<gene>
    <name evidence="3" type="ORF">BDK92_6492</name>
</gene>
<feature type="region of interest" description="Disordered" evidence="1">
    <location>
        <begin position="1"/>
        <end position="53"/>
    </location>
</feature>
<evidence type="ECO:0000256" key="2">
    <source>
        <dbReference type="SAM" id="Phobius"/>
    </source>
</evidence>
<reference evidence="3 4" key="1">
    <citation type="submission" date="2018-10" db="EMBL/GenBank/DDBJ databases">
        <title>Sequencing the genomes of 1000 actinobacteria strains.</title>
        <authorList>
            <person name="Klenk H.-P."/>
        </authorList>
    </citation>
    <scope>NUCLEOTIDE SEQUENCE [LARGE SCALE GENOMIC DNA]</scope>
    <source>
        <strain evidence="3 4">DSM 45175</strain>
    </source>
</reference>
<evidence type="ECO:0000313" key="3">
    <source>
        <dbReference type="EMBL" id="RKR92060.1"/>
    </source>
</evidence>
<comment type="caution">
    <text evidence="3">The sequence shown here is derived from an EMBL/GenBank/DDBJ whole genome shotgun (WGS) entry which is preliminary data.</text>
</comment>
<protein>
    <submittedName>
        <fullName evidence="3">Antimicrobial peptide system SdpA family protein</fullName>
    </submittedName>
</protein>
<dbReference type="OrthoDB" id="799068at2"/>
<proteinExistence type="predicted"/>
<keyword evidence="2" id="KW-0472">Membrane</keyword>
<dbReference type="InterPro" id="IPR023902">
    <property type="entry name" value="Sporulation_SdpA"/>
</dbReference>
<dbReference type="RefSeq" id="WP_121160117.1">
    <property type="nucleotide sequence ID" value="NZ_RBKT01000001.1"/>
</dbReference>
<sequence length="231" mass="24874">MDTSSAVWQHRTPAESAGTVEDTDRPEATDDVDGTAVAGRDGQPDPESSAGDRADLRLGRSIASLIALAAVAVVYVLHAALPATPFELPFGNPQAFRTVVPEGWGFFTMSPRTPDVLVYGARADGDWRQLTVGAHEGPASLMGLNRRNRSQGTEVAIVANQLRPEEWSACEREPLDCLSALRPREVPVANFSTLRSVCGEVGLVMQDVLPWAWRGLPTEMPSKVVRVVVSC</sequence>
<dbReference type="Proteomes" id="UP000277671">
    <property type="component" value="Unassembled WGS sequence"/>
</dbReference>
<accession>A0A495JST7</accession>
<feature type="transmembrane region" description="Helical" evidence="2">
    <location>
        <begin position="62"/>
        <end position="81"/>
    </location>
</feature>
<dbReference type="NCBIfam" id="TIGR04034">
    <property type="entry name" value="export_SdpA"/>
    <property type="match status" value="1"/>
</dbReference>
<dbReference type="Pfam" id="PF17418">
    <property type="entry name" value="SdpA"/>
    <property type="match status" value="1"/>
</dbReference>
<evidence type="ECO:0000313" key="4">
    <source>
        <dbReference type="Proteomes" id="UP000277671"/>
    </source>
</evidence>
<evidence type="ECO:0000256" key="1">
    <source>
        <dbReference type="SAM" id="MobiDB-lite"/>
    </source>
</evidence>
<keyword evidence="2" id="KW-1133">Transmembrane helix</keyword>
<organism evidence="3 4">
    <name type="scientific">Micromonospora pisi</name>
    <dbReference type="NCBI Taxonomy" id="589240"/>
    <lineage>
        <taxon>Bacteria</taxon>
        <taxon>Bacillati</taxon>
        <taxon>Actinomycetota</taxon>
        <taxon>Actinomycetes</taxon>
        <taxon>Micromonosporales</taxon>
        <taxon>Micromonosporaceae</taxon>
        <taxon>Micromonospora</taxon>
    </lineage>
</organism>
<keyword evidence="4" id="KW-1185">Reference proteome</keyword>